<dbReference type="Proteomes" id="UP000275846">
    <property type="component" value="Unassembled WGS sequence"/>
</dbReference>
<evidence type="ECO:0000256" key="1">
    <source>
        <dbReference type="SAM" id="MobiDB-lite"/>
    </source>
</evidence>
<protein>
    <submittedName>
        <fullName evidence="2 4">Uncharacterized protein</fullName>
    </submittedName>
</protein>
<reference evidence="2 3" key="2">
    <citation type="submission" date="2018-11" db="EMBL/GenBank/DDBJ databases">
        <authorList>
            <consortium name="Pathogen Informatics"/>
        </authorList>
    </citation>
    <scope>NUCLEOTIDE SEQUENCE [LARGE SCALE GENOMIC DNA]</scope>
    <source>
        <strain evidence="2 3">NST_G2</strain>
    </source>
</reference>
<dbReference type="EMBL" id="UYSU01033133">
    <property type="protein sequence ID" value="VDL91536.1"/>
    <property type="molecule type" value="Genomic_DNA"/>
</dbReference>
<dbReference type="AlphaFoldDB" id="A0A183SLQ3"/>
<keyword evidence="3" id="KW-1185">Reference proteome</keyword>
<evidence type="ECO:0000313" key="2">
    <source>
        <dbReference type="EMBL" id="VDL91536.1"/>
    </source>
</evidence>
<reference evidence="4" key="1">
    <citation type="submission" date="2016-06" db="UniProtKB">
        <authorList>
            <consortium name="WormBaseParasite"/>
        </authorList>
    </citation>
    <scope>IDENTIFICATION</scope>
</reference>
<dbReference type="WBParaSite" id="SSLN_0000531401-mRNA-1">
    <property type="protein sequence ID" value="SSLN_0000531401-mRNA-1"/>
    <property type="gene ID" value="SSLN_0000531401"/>
</dbReference>
<organism evidence="4">
    <name type="scientific">Schistocephalus solidus</name>
    <name type="common">Tapeworm</name>
    <dbReference type="NCBI Taxonomy" id="70667"/>
    <lineage>
        <taxon>Eukaryota</taxon>
        <taxon>Metazoa</taxon>
        <taxon>Spiralia</taxon>
        <taxon>Lophotrochozoa</taxon>
        <taxon>Platyhelminthes</taxon>
        <taxon>Cestoda</taxon>
        <taxon>Eucestoda</taxon>
        <taxon>Diphyllobothriidea</taxon>
        <taxon>Diphyllobothriidae</taxon>
        <taxon>Schistocephalus</taxon>
    </lineage>
</organism>
<proteinExistence type="predicted"/>
<accession>A0A183SLQ3</accession>
<sequence length="238" mass="26474">MTEKPLNTGNGTILCDVSTSSHRPFVPPFFRRKVFSHCTTYLILGVDLLTSRFSTASSGLGFTRIKKLEQVSWHCSTAVPTSSPVWIVTLDGRKLSLCPMTLLQRFARLSSISSIPSASLHAAFGRPFPRLHFCPAVFLPASISRWIQSTGMIASEDADSPALSASRSWRRRTHALESRPATETTDSDNWSEEAASGNPRSNRPERKMTRVAWKLAQYKVDIVALSETRFSEQGQLEE</sequence>
<gene>
    <name evidence="2" type="ORF">SSLN_LOCUS5151</name>
</gene>
<name>A0A183SLQ3_SCHSO</name>
<evidence type="ECO:0000313" key="3">
    <source>
        <dbReference type="Proteomes" id="UP000275846"/>
    </source>
</evidence>
<feature type="region of interest" description="Disordered" evidence="1">
    <location>
        <begin position="164"/>
        <end position="206"/>
    </location>
</feature>
<evidence type="ECO:0000313" key="4">
    <source>
        <dbReference type="WBParaSite" id="SSLN_0000531401-mRNA-1"/>
    </source>
</evidence>